<dbReference type="SMART" id="SM01134">
    <property type="entry name" value="DeoRC"/>
    <property type="match status" value="1"/>
</dbReference>
<dbReference type="SUPFAM" id="SSF46785">
    <property type="entry name" value="Winged helix' DNA-binding domain"/>
    <property type="match status" value="1"/>
</dbReference>
<dbReference type="Gene3D" id="1.10.10.10">
    <property type="entry name" value="Winged helix-like DNA-binding domain superfamily/Winged helix DNA-binding domain"/>
    <property type="match status" value="1"/>
</dbReference>
<feature type="region of interest" description="Disordered" evidence="4">
    <location>
        <begin position="1"/>
        <end position="27"/>
    </location>
</feature>
<evidence type="ECO:0000313" key="6">
    <source>
        <dbReference type="EMBL" id="MQT15266.1"/>
    </source>
</evidence>
<dbReference type="PANTHER" id="PTHR30363:SF44">
    <property type="entry name" value="AGA OPERON TRANSCRIPTIONAL REPRESSOR-RELATED"/>
    <property type="match status" value="1"/>
</dbReference>
<dbReference type="InterPro" id="IPR001034">
    <property type="entry name" value="DeoR_HTH"/>
</dbReference>
<keyword evidence="2" id="KW-0238">DNA-binding</keyword>
<evidence type="ECO:0000256" key="2">
    <source>
        <dbReference type="ARBA" id="ARBA00023125"/>
    </source>
</evidence>
<dbReference type="SMART" id="SM00420">
    <property type="entry name" value="HTH_DEOR"/>
    <property type="match status" value="1"/>
</dbReference>
<dbReference type="InterPro" id="IPR036388">
    <property type="entry name" value="WH-like_DNA-bd_sf"/>
</dbReference>
<proteinExistence type="predicted"/>
<dbReference type="SUPFAM" id="SSF100950">
    <property type="entry name" value="NagB/RpiA/CoA transferase-like"/>
    <property type="match status" value="1"/>
</dbReference>
<gene>
    <name evidence="6" type="ORF">F0357_21910</name>
</gene>
<evidence type="ECO:0000313" key="7">
    <source>
        <dbReference type="Proteomes" id="UP000332515"/>
    </source>
</evidence>
<dbReference type="PRINTS" id="PR00037">
    <property type="entry name" value="HTHLACR"/>
</dbReference>
<dbReference type="RefSeq" id="WP_153490094.1">
    <property type="nucleotide sequence ID" value="NZ_VWNA01000003.1"/>
</dbReference>
<reference evidence="6 7" key="1">
    <citation type="submission" date="2019-09" db="EMBL/GenBank/DDBJ databases">
        <title>Segnochrobactrum spirostomi gen. nov., sp. nov., isolated from the ciliate Spirostomum cf. yagiui and description of a novel family, Segnochrobactraceae fam. nov. within the order Rhizobiales of the class Alphaproteobacteria.</title>
        <authorList>
            <person name="Akter S."/>
            <person name="Shazib S.U.A."/>
            <person name="Shin M.K."/>
        </authorList>
    </citation>
    <scope>NUCLEOTIDE SEQUENCE [LARGE SCALE GENOMIC DNA]</scope>
    <source>
        <strain evidence="6 7">Sp-1</strain>
    </source>
</reference>
<evidence type="ECO:0000256" key="1">
    <source>
        <dbReference type="ARBA" id="ARBA00023015"/>
    </source>
</evidence>
<dbReference type="PROSITE" id="PS00894">
    <property type="entry name" value="HTH_DEOR_1"/>
    <property type="match status" value="1"/>
</dbReference>
<dbReference type="Pfam" id="PF08220">
    <property type="entry name" value="HTH_DeoR"/>
    <property type="match status" value="1"/>
</dbReference>
<dbReference type="InterPro" id="IPR014036">
    <property type="entry name" value="DeoR-like_C"/>
</dbReference>
<feature type="compositionally biased region" description="Polar residues" evidence="4">
    <location>
        <begin position="1"/>
        <end position="10"/>
    </location>
</feature>
<keyword evidence="3" id="KW-0804">Transcription</keyword>
<dbReference type="InterPro" id="IPR018356">
    <property type="entry name" value="Tscrpt_reg_HTH_DeoR_CS"/>
</dbReference>
<organism evidence="6 7">
    <name type="scientific">Segnochrobactrum spirostomi</name>
    <dbReference type="NCBI Taxonomy" id="2608987"/>
    <lineage>
        <taxon>Bacteria</taxon>
        <taxon>Pseudomonadati</taxon>
        <taxon>Pseudomonadota</taxon>
        <taxon>Alphaproteobacteria</taxon>
        <taxon>Hyphomicrobiales</taxon>
        <taxon>Segnochrobactraceae</taxon>
        <taxon>Segnochrobactrum</taxon>
    </lineage>
</organism>
<dbReference type="Pfam" id="PF00455">
    <property type="entry name" value="DeoRC"/>
    <property type="match status" value="1"/>
</dbReference>
<dbReference type="PROSITE" id="PS51000">
    <property type="entry name" value="HTH_DEOR_2"/>
    <property type="match status" value="1"/>
</dbReference>
<sequence>MSVETRTSVSEPAAKQRGTDRQRMLSPTRHERILEMLRASGTVSVTEMAETLAVSDMTVRRDLVELERAGRLERVHGGAVIRAAAPAVAMDSEEPSFTARLEQRRGAKERIAAEAASIIAGQRAIALDVGTTTFLLAEHLKGLPHAKIFTNSLRIATALAGTEPEVYVPGGRLRADEMSLCGPTAVAQFEQLWFDVCVIGVSGVTSAGLFDYSFDDTELKRVYLRRSGLKIVLCDSTKFRRMSLVQVAALEDISLLITEAAPPPDVAAALAQAGVEVRIAAGA</sequence>
<evidence type="ECO:0000256" key="3">
    <source>
        <dbReference type="ARBA" id="ARBA00023163"/>
    </source>
</evidence>
<dbReference type="PANTHER" id="PTHR30363">
    <property type="entry name" value="HTH-TYPE TRANSCRIPTIONAL REGULATOR SRLR-RELATED"/>
    <property type="match status" value="1"/>
</dbReference>
<dbReference type="Proteomes" id="UP000332515">
    <property type="component" value="Unassembled WGS sequence"/>
</dbReference>
<accession>A0A6A7Y8R9</accession>
<dbReference type="GO" id="GO:0003700">
    <property type="term" value="F:DNA-binding transcription factor activity"/>
    <property type="evidence" value="ECO:0007669"/>
    <property type="project" value="InterPro"/>
</dbReference>
<dbReference type="InterPro" id="IPR037171">
    <property type="entry name" value="NagB/RpiA_transferase-like"/>
</dbReference>
<feature type="compositionally biased region" description="Basic and acidic residues" evidence="4">
    <location>
        <begin position="17"/>
        <end position="27"/>
    </location>
</feature>
<keyword evidence="7" id="KW-1185">Reference proteome</keyword>
<evidence type="ECO:0000259" key="5">
    <source>
        <dbReference type="PROSITE" id="PS51000"/>
    </source>
</evidence>
<dbReference type="InterPro" id="IPR036390">
    <property type="entry name" value="WH_DNA-bd_sf"/>
</dbReference>
<comment type="caution">
    <text evidence="6">The sequence shown here is derived from an EMBL/GenBank/DDBJ whole genome shotgun (WGS) entry which is preliminary data.</text>
</comment>
<feature type="domain" description="HTH deoR-type" evidence="5">
    <location>
        <begin position="26"/>
        <end position="81"/>
    </location>
</feature>
<protein>
    <submittedName>
        <fullName evidence="6">DeoR/GlpR transcriptional regulator</fullName>
    </submittedName>
</protein>
<dbReference type="GO" id="GO:0003677">
    <property type="term" value="F:DNA binding"/>
    <property type="evidence" value="ECO:0007669"/>
    <property type="project" value="UniProtKB-KW"/>
</dbReference>
<dbReference type="EMBL" id="VWNA01000003">
    <property type="protein sequence ID" value="MQT15266.1"/>
    <property type="molecule type" value="Genomic_DNA"/>
</dbReference>
<dbReference type="InterPro" id="IPR050313">
    <property type="entry name" value="Carb_Metab_HTH_regulators"/>
</dbReference>
<dbReference type="AlphaFoldDB" id="A0A6A7Y8R9"/>
<name>A0A6A7Y8R9_9HYPH</name>
<evidence type="ECO:0000256" key="4">
    <source>
        <dbReference type="SAM" id="MobiDB-lite"/>
    </source>
</evidence>
<keyword evidence="1" id="KW-0805">Transcription regulation</keyword>